<dbReference type="RefSeq" id="WP_062800494.1">
    <property type="nucleotide sequence ID" value="NZ_CBCRXS010000008.1"/>
</dbReference>
<reference evidence="11 12" key="1">
    <citation type="submission" date="2018-10" db="EMBL/GenBank/DDBJ databases">
        <title>Sequencing the genomes of 1000 actinobacteria strains.</title>
        <authorList>
            <person name="Klenk H.-P."/>
        </authorList>
    </citation>
    <scope>NUCLEOTIDE SEQUENCE [LARGE SCALE GENOMIC DNA]</scope>
    <source>
        <strain evidence="11 12">DSM 44343</strain>
    </source>
</reference>
<organism evidence="11 12">
    <name type="scientific">Williamsia marianensis</name>
    <dbReference type="NCBI Taxonomy" id="85044"/>
    <lineage>
        <taxon>Bacteria</taxon>
        <taxon>Bacillati</taxon>
        <taxon>Actinomycetota</taxon>
        <taxon>Actinomycetes</taxon>
        <taxon>Mycobacteriales</taxon>
        <taxon>Nocardiaceae</taxon>
        <taxon>Williamsia</taxon>
    </lineage>
</organism>
<comment type="subcellular location">
    <subcellularLocation>
        <location evidence="1 9">Cell membrane</location>
        <topology evidence="1 9">Multi-pass membrane protein</topology>
    </subcellularLocation>
</comment>
<evidence type="ECO:0000256" key="8">
    <source>
        <dbReference type="ARBA" id="ARBA00023251"/>
    </source>
</evidence>
<sequence>MTTLSNIATNKWLVLGCAIVSEVSATLALRASVDDARWLVLVVAGYLGGFAFLALVLRAGMPVGVAYGIWAAVGVALTAVLAALIFGDAFTVGIGVGIAIVIGGVLLVELGSHGGHETADEPKAPE</sequence>
<evidence type="ECO:0000256" key="6">
    <source>
        <dbReference type="ARBA" id="ARBA00022989"/>
    </source>
</evidence>
<evidence type="ECO:0000256" key="7">
    <source>
        <dbReference type="ARBA" id="ARBA00023136"/>
    </source>
</evidence>
<name>A0A495K6Z2_WILMA</name>
<keyword evidence="5 9" id="KW-0812">Transmembrane</keyword>
<evidence type="ECO:0000256" key="4">
    <source>
        <dbReference type="ARBA" id="ARBA00022475"/>
    </source>
</evidence>
<dbReference type="OrthoDB" id="3175079at2"/>
<evidence type="ECO:0000256" key="2">
    <source>
        <dbReference type="ARBA" id="ARBA00007822"/>
    </source>
</evidence>
<feature type="transmembrane region" description="Helical" evidence="10">
    <location>
        <begin position="92"/>
        <end position="110"/>
    </location>
</feature>
<dbReference type="GO" id="GO:0022857">
    <property type="term" value="F:transmembrane transporter activity"/>
    <property type="evidence" value="ECO:0007669"/>
    <property type="project" value="InterPro"/>
</dbReference>
<keyword evidence="3" id="KW-0813">Transport</keyword>
<evidence type="ECO:0000313" key="11">
    <source>
        <dbReference type="EMBL" id="RKR96388.1"/>
    </source>
</evidence>
<keyword evidence="6 10" id="KW-1133">Transmembrane helix</keyword>
<proteinExistence type="inferred from homology"/>
<dbReference type="Proteomes" id="UP000274762">
    <property type="component" value="Unassembled WGS sequence"/>
</dbReference>
<dbReference type="PANTHER" id="PTHR30561:SF1">
    <property type="entry name" value="MULTIDRUG TRANSPORTER EMRE"/>
    <property type="match status" value="1"/>
</dbReference>
<keyword evidence="7 10" id="KW-0472">Membrane</keyword>
<comment type="similarity">
    <text evidence="2">Belongs to the drug/metabolite transporter (DMT) superfamily. Small multidrug resistance (SMR) (TC 2.A.7.1) family. Mmr subfamily.</text>
</comment>
<dbReference type="PANTHER" id="PTHR30561">
    <property type="entry name" value="SMR FAMILY PROTON-DEPENDENT DRUG EFFLUX TRANSPORTER SUGE"/>
    <property type="match status" value="1"/>
</dbReference>
<dbReference type="InterPro" id="IPR045324">
    <property type="entry name" value="Small_multidrug_res"/>
</dbReference>
<feature type="transmembrane region" description="Helical" evidence="10">
    <location>
        <begin position="64"/>
        <end position="86"/>
    </location>
</feature>
<dbReference type="AlphaFoldDB" id="A0A495K6Z2"/>
<gene>
    <name evidence="11" type="ORF">DFJ75_3236</name>
</gene>
<evidence type="ECO:0000313" key="12">
    <source>
        <dbReference type="Proteomes" id="UP000274762"/>
    </source>
</evidence>
<feature type="transmembrane region" description="Helical" evidence="10">
    <location>
        <begin position="38"/>
        <end position="57"/>
    </location>
</feature>
<dbReference type="Gene3D" id="1.10.3730.20">
    <property type="match status" value="1"/>
</dbReference>
<accession>A0A495K6Z2</accession>
<feature type="transmembrane region" description="Helical" evidence="10">
    <location>
        <begin position="12"/>
        <end position="32"/>
    </location>
</feature>
<keyword evidence="4" id="KW-1003">Cell membrane</keyword>
<dbReference type="GO" id="GO:0046677">
    <property type="term" value="P:response to antibiotic"/>
    <property type="evidence" value="ECO:0007669"/>
    <property type="project" value="UniProtKB-KW"/>
</dbReference>
<evidence type="ECO:0000256" key="9">
    <source>
        <dbReference type="RuleBase" id="RU003942"/>
    </source>
</evidence>
<evidence type="ECO:0000256" key="3">
    <source>
        <dbReference type="ARBA" id="ARBA00022448"/>
    </source>
</evidence>
<dbReference type="InterPro" id="IPR037185">
    <property type="entry name" value="EmrE-like"/>
</dbReference>
<dbReference type="Pfam" id="PF00893">
    <property type="entry name" value="Multi_Drug_Res"/>
    <property type="match status" value="1"/>
</dbReference>
<evidence type="ECO:0000256" key="1">
    <source>
        <dbReference type="ARBA" id="ARBA00004651"/>
    </source>
</evidence>
<evidence type="ECO:0000256" key="5">
    <source>
        <dbReference type="ARBA" id="ARBA00022692"/>
    </source>
</evidence>
<evidence type="ECO:0000256" key="10">
    <source>
        <dbReference type="SAM" id="Phobius"/>
    </source>
</evidence>
<dbReference type="EMBL" id="RBKV01000001">
    <property type="protein sequence ID" value="RKR96388.1"/>
    <property type="molecule type" value="Genomic_DNA"/>
</dbReference>
<dbReference type="InterPro" id="IPR000390">
    <property type="entry name" value="Small_drug/metabolite_transptr"/>
</dbReference>
<comment type="caution">
    <text evidence="11">The sequence shown here is derived from an EMBL/GenBank/DDBJ whole genome shotgun (WGS) entry which is preliminary data.</text>
</comment>
<protein>
    <submittedName>
        <fullName evidence="11">Small multidrug resistance pump</fullName>
    </submittedName>
</protein>
<keyword evidence="8" id="KW-0046">Antibiotic resistance</keyword>
<dbReference type="GO" id="GO:0005886">
    <property type="term" value="C:plasma membrane"/>
    <property type="evidence" value="ECO:0007669"/>
    <property type="project" value="UniProtKB-SubCell"/>
</dbReference>
<dbReference type="SUPFAM" id="SSF103481">
    <property type="entry name" value="Multidrug resistance efflux transporter EmrE"/>
    <property type="match status" value="1"/>
</dbReference>